<dbReference type="Proteomes" id="UP001323798">
    <property type="component" value="Chromosome"/>
</dbReference>
<evidence type="ECO:0000313" key="7">
    <source>
        <dbReference type="EMBL" id="WPR91237.1"/>
    </source>
</evidence>
<dbReference type="PRINTS" id="PR00035">
    <property type="entry name" value="HTHGNTR"/>
</dbReference>
<dbReference type="Pfam" id="PF00392">
    <property type="entry name" value="GntR"/>
    <property type="match status" value="1"/>
</dbReference>
<dbReference type="InterPro" id="IPR015424">
    <property type="entry name" value="PyrdxlP-dep_Trfase"/>
</dbReference>
<keyword evidence="3" id="KW-0805">Transcription regulation</keyword>
<dbReference type="CDD" id="cd00609">
    <property type="entry name" value="AAT_like"/>
    <property type="match status" value="1"/>
</dbReference>
<evidence type="ECO:0000259" key="6">
    <source>
        <dbReference type="PROSITE" id="PS50949"/>
    </source>
</evidence>
<dbReference type="EMBL" id="CP139368">
    <property type="protein sequence ID" value="WPR91237.1"/>
    <property type="molecule type" value="Genomic_DNA"/>
</dbReference>
<keyword evidence="7" id="KW-0808">Transferase</keyword>
<sequence>MDSRLSARALAMQLGGWRTREPAYEALADGIRVLCLDGRIAPRTALPAERELAIALHVSRTTIATAYRSLRDSGHIESVRGSGSVTLPGARSGGAAALGAREGDLDLQQACPPAWPGLGGVVSDVMASATSLLGRHGYDIVGSAGLRRAIADRYTRSGVPTTPDEVMVTPGAQSGIHLLASLLVSRGDRAVIETPTYPHAAEALRRAGARLVPVPVSAESGWDIDRATQAFARTLPTVAYLMPDFQNPTGSSMDAGEREAIIGAAARSGTVLLIDETTADLDIDRGPLLPPFGAAERGVELVRIGSLGKTAWGGLRVGWIRADASLIRRLAALRSAHDLGTPELEQAIAQRLVESLDLILPQRSDLLRAGRDTAVAALAKRLPTWDVPRPGGGVALWIGLDAPLSTSLVLDARAAGLLLSAGPLFGVDGGHDARLRLPYTVPPADLERAVAILADSWERVRDGAPADLVGRLESVV</sequence>
<organism evidence="7 8">
    <name type="scientific">Microbacterium rhizosphaerae</name>
    <dbReference type="NCBI Taxonomy" id="1678237"/>
    <lineage>
        <taxon>Bacteria</taxon>
        <taxon>Bacillati</taxon>
        <taxon>Actinomycetota</taxon>
        <taxon>Actinomycetes</taxon>
        <taxon>Micrococcales</taxon>
        <taxon>Microbacteriaceae</taxon>
        <taxon>Microbacterium</taxon>
    </lineage>
</organism>
<evidence type="ECO:0000256" key="3">
    <source>
        <dbReference type="ARBA" id="ARBA00023015"/>
    </source>
</evidence>
<evidence type="ECO:0000313" key="8">
    <source>
        <dbReference type="Proteomes" id="UP001323798"/>
    </source>
</evidence>
<evidence type="ECO:0000256" key="1">
    <source>
        <dbReference type="ARBA" id="ARBA00005384"/>
    </source>
</evidence>
<evidence type="ECO:0000256" key="2">
    <source>
        <dbReference type="ARBA" id="ARBA00022898"/>
    </source>
</evidence>
<dbReference type="GO" id="GO:0008483">
    <property type="term" value="F:transaminase activity"/>
    <property type="evidence" value="ECO:0007669"/>
    <property type="project" value="UniProtKB-KW"/>
</dbReference>
<keyword evidence="7" id="KW-0032">Aminotransferase</keyword>
<dbReference type="SUPFAM" id="SSF53383">
    <property type="entry name" value="PLP-dependent transferases"/>
    <property type="match status" value="1"/>
</dbReference>
<proteinExistence type="inferred from homology"/>
<name>A0ABZ0SVH3_9MICO</name>
<dbReference type="Gene3D" id="3.40.640.10">
    <property type="entry name" value="Type I PLP-dependent aspartate aminotransferase-like (Major domain)"/>
    <property type="match status" value="1"/>
</dbReference>
<evidence type="ECO:0000256" key="4">
    <source>
        <dbReference type="ARBA" id="ARBA00023125"/>
    </source>
</evidence>
<reference evidence="7 8" key="1">
    <citation type="submission" date="2023-11" db="EMBL/GenBank/DDBJ databases">
        <title>Genome sequence of Microbacterium rhizosphaerae KACC 19337.</title>
        <authorList>
            <person name="Choi H."/>
            <person name="Kim S."/>
            <person name="Kim Y."/>
            <person name="Kwon S.-W."/>
            <person name="Heo J."/>
        </authorList>
    </citation>
    <scope>NUCLEOTIDE SEQUENCE [LARGE SCALE GENOMIC DNA]</scope>
    <source>
        <strain evidence="7 8">KACC 19337</strain>
    </source>
</reference>
<dbReference type="CDD" id="cd07377">
    <property type="entry name" value="WHTH_GntR"/>
    <property type="match status" value="1"/>
</dbReference>
<dbReference type="InterPro" id="IPR000524">
    <property type="entry name" value="Tscrpt_reg_HTH_GntR"/>
</dbReference>
<comment type="similarity">
    <text evidence="1">In the C-terminal section; belongs to the class-I pyridoxal-phosphate-dependent aminotransferase family.</text>
</comment>
<evidence type="ECO:0000256" key="5">
    <source>
        <dbReference type="ARBA" id="ARBA00023163"/>
    </source>
</evidence>
<keyword evidence="2" id="KW-0663">Pyridoxal phosphate</keyword>
<dbReference type="PANTHER" id="PTHR46577">
    <property type="entry name" value="HTH-TYPE TRANSCRIPTIONAL REGULATORY PROTEIN GABR"/>
    <property type="match status" value="1"/>
</dbReference>
<dbReference type="RefSeq" id="WP_320943938.1">
    <property type="nucleotide sequence ID" value="NZ_BAABEU010000007.1"/>
</dbReference>
<feature type="domain" description="HTH gntR-type" evidence="6">
    <location>
        <begin position="21"/>
        <end position="89"/>
    </location>
</feature>
<keyword evidence="4" id="KW-0238">DNA-binding</keyword>
<protein>
    <submittedName>
        <fullName evidence="7">PLP-dependent aminotransferase family protein</fullName>
    </submittedName>
</protein>
<dbReference type="InterPro" id="IPR015421">
    <property type="entry name" value="PyrdxlP-dep_Trfase_major"/>
</dbReference>
<dbReference type="InterPro" id="IPR036390">
    <property type="entry name" value="WH_DNA-bd_sf"/>
</dbReference>
<dbReference type="PANTHER" id="PTHR46577:SF1">
    <property type="entry name" value="HTH-TYPE TRANSCRIPTIONAL REGULATORY PROTEIN GABR"/>
    <property type="match status" value="1"/>
</dbReference>
<accession>A0ABZ0SVH3</accession>
<dbReference type="SMART" id="SM00345">
    <property type="entry name" value="HTH_GNTR"/>
    <property type="match status" value="1"/>
</dbReference>
<dbReference type="PROSITE" id="PS50949">
    <property type="entry name" value="HTH_GNTR"/>
    <property type="match status" value="1"/>
</dbReference>
<dbReference type="SUPFAM" id="SSF46785">
    <property type="entry name" value="Winged helix' DNA-binding domain"/>
    <property type="match status" value="1"/>
</dbReference>
<keyword evidence="8" id="KW-1185">Reference proteome</keyword>
<dbReference type="InterPro" id="IPR004839">
    <property type="entry name" value="Aminotransferase_I/II_large"/>
</dbReference>
<keyword evidence="5" id="KW-0804">Transcription</keyword>
<dbReference type="Pfam" id="PF00155">
    <property type="entry name" value="Aminotran_1_2"/>
    <property type="match status" value="1"/>
</dbReference>
<gene>
    <name evidence="7" type="ORF">SM116_08120</name>
</gene>
<dbReference type="InterPro" id="IPR051446">
    <property type="entry name" value="HTH_trans_reg/aminotransferase"/>
</dbReference>
<dbReference type="Gene3D" id="1.10.10.10">
    <property type="entry name" value="Winged helix-like DNA-binding domain superfamily/Winged helix DNA-binding domain"/>
    <property type="match status" value="1"/>
</dbReference>
<dbReference type="InterPro" id="IPR036388">
    <property type="entry name" value="WH-like_DNA-bd_sf"/>
</dbReference>